<keyword evidence="3" id="KW-0723">Serine/threonine-protein kinase</keyword>
<reference evidence="13" key="2">
    <citation type="submission" date="2014-06" db="EMBL/GenBank/DDBJ databases">
        <title>The complete genome of Blastobotrys (Arxula) adeninivorans LS3 - a yeast of biotechnological interest.</title>
        <authorList>
            <person name="Kunze G."/>
            <person name="Gaillardin C."/>
            <person name="Czernicka M."/>
            <person name="Durrens P."/>
            <person name="Martin T."/>
            <person name="Boer E."/>
            <person name="Gabaldon T."/>
            <person name="Cruz J."/>
            <person name="Talla E."/>
            <person name="Marck C."/>
            <person name="Goffeau A."/>
            <person name="Barbe V."/>
            <person name="Baret P."/>
            <person name="Baronian K."/>
            <person name="Beier S."/>
            <person name="Bleykasten C."/>
            <person name="Bode R."/>
            <person name="Casaregola S."/>
            <person name="Despons L."/>
            <person name="Fairhead C."/>
            <person name="Giersberg M."/>
            <person name="Gierski P."/>
            <person name="Hahnel U."/>
            <person name="Hartmann A."/>
            <person name="Jankowska D."/>
            <person name="Jubin C."/>
            <person name="Jung P."/>
            <person name="Lafontaine I."/>
            <person name="Leh-Louis V."/>
            <person name="Lemaire M."/>
            <person name="Marcet-Houben M."/>
            <person name="Mascher M."/>
            <person name="Morel G."/>
            <person name="Richard G.-F."/>
            <person name="Riechen J."/>
            <person name="Sacerdot C."/>
            <person name="Sarkar A."/>
            <person name="Savel G."/>
            <person name="Schacherer J."/>
            <person name="Sherman D."/>
            <person name="Straub M.-L."/>
            <person name="Stein N."/>
            <person name="Thierry A."/>
            <person name="Trautwein-Schult A."/>
            <person name="Westhof E."/>
            <person name="Worch S."/>
            <person name="Dujon B."/>
            <person name="Souciet J.-L."/>
            <person name="Wincker P."/>
            <person name="Scholz U."/>
            <person name="Neuveglise N."/>
        </authorList>
    </citation>
    <scope>NUCLEOTIDE SEQUENCE</scope>
    <source>
        <strain evidence="13">LS3</strain>
    </source>
</reference>
<evidence type="ECO:0000259" key="12">
    <source>
        <dbReference type="PROSITE" id="PS50011"/>
    </source>
</evidence>
<protein>
    <recommendedName>
        <fullName evidence="2">non-specific serine/threonine protein kinase</fullName>
        <ecNumber evidence="2">2.7.11.1</ecNumber>
    </recommendedName>
</protein>
<feature type="transmembrane region" description="Helical" evidence="11">
    <location>
        <begin position="20"/>
        <end position="47"/>
    </location>
</feature>
<evidence type="ECO:0000256" key="10">
    <source>
        <dbReference type="PROSITE-ProRule" id="PRU10141"/>
    </source>
</evidence>
<reference evidence="13" key="1">
    <citation type="submission" date="2014-02" db="EMBL/GenBank/DDBJ databases">
        <authorList>
            <person name="Genoscope - CEA"/>
        </authorList>
    </citation>
    <scope>NUCLEOTIDE SEQUENCE</scope>
    <source>
        <strain evidence="13">LS3</strain>
    </source>
</reference>
<evidence type="ECO:0000256" key="6">
    <source>
        <dbReference type="ARBA" id="ARBA00022777"/>
    </source>
</evidence>
<keyword evidence="11" id="KW-1133">Transmembrane helix</keyword>
<keyword evidence="5 10" id="KW-0547">Nucleotide-binding</keyword>
<comment type="catalytic activity">
    <reaction evidence="8">
        <text>L-threonyl-[protein] + ATP = O-phospho-L-threonyl-[protein] + ADP + H(+)</text>
        <dbReference type="Rhea" id="RHEA:46608"/>
        <dbReference type="Rhea" id="RHEA-COMP:11060"/>
        <dbReference type="Rhea" id="RHEA-COMP:11605"/>
        <dbReference type="ChEBI" id="CHEBI:15378"/>
        <dbReference type="ChEBI" id="CHEBI:30013"/>
        <dbReference type="ChEBI" id="CHEBI:30616"/>
        <dbReference type="ChEBI" id="CHEBI:61977"/>
        <dbReference type="ChEBI" id="CHEBI:456216"/>
        <dbReference type="EC" id="2.7.11.1"/>
    </reaction>
</comment>
<dbReference type="EC" id="2.7.11.1" evidence="2"/>
<evidence type="ECO:0000256" key="9">
    <source>
        <dbReference type="ARBA" id="ARBA00048679"/>
    </source>
</evidence>
<feature type="domain" description="Protein kinase" evidence="12">
    <location>
        <begin position="64"/>
        <end position="324"/>
    </location>
</feature>
<keyword evidence="11" id="KW-0812">Transmembrane</keyword>
<evidence type="ECO:0000256" key="5">
    <source>
        <dbReference type="ARBA" id="ARBA00022741"/>
    </source>
</evidence>
<dbReference type="InterPro" id="IPR000719">
    <property type="entry name" value="Prot_kinase_dom"/>
</dbReference>
<dbReference type="EMBL" id="HG937694">
    <property type="protein sequence ID" value="CDP39013.1"/>
    <property type="molecule type" value="Genomic_DNA"/>
</dbReference>
<dbReference type="PhylomeDB" id="A0A060TDG9"/>
<dbReference type="SUPFAM" id="SSF56112">
    <property type="entry name" value="Protein kinase-like (PK-like)"/>
    <property type="match status" value="1"/>
</dbReference>
<evidence type="ECO:0000256" key="2">
    <source>
        <dbReference type="ARBA" id="ARBA00012513"/>
    </source>
</evidence>
<evidence type="ECO:0000256" key="3">
    <source>
        <dbReference type="ARBA" id="ARBA00022527"/>
    </source>
</evidence>
<dbReference type="GO" id="GO:0004674">
    <property type="term" value="F:protein serine/threonine kinase activity"/>
    <property type="evidence" value="ECO:0007669"/>
    <property type="project" value="UniProtKB-KW"/>
</dbReference>
<evidence type="ECO:0000313" key="13">
    <source>
        <dbReference type="EMBL" id="CDP39013.1"/>
    </source>
</evidence>
<organism evidence="13">
    <name type="scientific">Blastobotrys adeninivorans</name>
    <name type="common">Yeast</name>
    <name type="synonym">Arxula adeninivorans</name>
    <dbReference type="NCBI Taxonomy" id="409370"/>
    <lineage>
        <taxon>Eukaryota</taxon>
        <taxon>Fungi</taxon>
        <taxon>Dikarya</taxon>
        <taxon>Ascomycota</taxon>
        <taxon>Saccharomycotina</taxon>
        <taxon>Dipodascomycetes</taxon>
        <taxon>Dipodascales</taxon>
        <taxon>Trichomonascaceae</taxon>
        <taxon>Blastobotrys</taxon>
    </lineage>
</organism>
<comment type="similarity">
    <text evidence="1">Belongs to the protein kinase superfamily. STE Ser/Thr protein kinase family. STE20 subfamily.</text>
</comment>
<name>A0A060TDG9_BLAAD</name>
<gene>
    <name evidence="13" type="ORF">GNLVRS02_ARAD1D47740g</name>
</gene>
<dbReference type="PROSITE" id="PS50011">
    <property type="entry name" value="PROTEIN_KINASE_DOM"/>
    <property type="match status" value="1"/>
</dbReference>
<evidence type="ECO:0000256" key="7">
    <source>
        <dbReference type="ARBA" id="ARBA00022840"/>
    </source>
</evidence>
<dbReference type="AlphaFoldDB" id="A0A060TDG9"/>
<accession>A0A060TDG9</accession>
<comment type="catalytic activity">
    <reaction evidence="9">
        <text>L-seryl-[protein] + ATP = O-phospho-L-seryl-[protein] + ADP + H(+)</text>
        <dbReference type="Rhea" id="RHEA:17989"/>
        <dbReference type="Rhea" id="RHEA-COMP:9863"/>
        <dbReference type="Rhea" id="RHEA-COMP:11604"/>
        <dbReference type="ChEBI" id="CHEBI:15378"/>
        <dbReference type="ChEBI" id="CHEBI:29999"/>
        <dbReference type="ChEBI" id="CHEBI:30616"/>
        <dbReference type="ChEBI" id="CHEBI:83421"/>
        <dbReference type="ChEBI" id="CHEBI:456216"/>
        <dbReference type="EC" id="2.7.11.1"/>
    </reaction>
</comment>
<dbReference type="GO" id="GO:0005524">
    <property type="term" value="F:ATP binding"/>
    <property type="evidence" value="ECO:0007669"/>
    <property type="project" value="UniProtKB-UniRule"/>
</dbReference>
<evidence type="ECO:0000256" key="8">
    <source>
        <dbReference type="ARBA" id="ARBA00047899"/>
    </source>
</evidence>
<keyword evidence="6" id="KW-0418">Kinase</keyword>
<dbReference type="SMART" id="SM00220">
    <property type="entry name" value="S_TKc"/>
    <property type="match status" value="1"/>
</dbReference>
<dbReference type="GO" id="GO:0005737">
    <property type="term" value="C:cytoplasm"/>
    <property type="evidence" value="ECO:0007669"/>
    <property type="project" value="TreeGrafter"/>
</dbReference>
<evidence type="ECO:0000256" key="11">
    <source>
        <dbReference type="SAM" id="Phobius"/>
    </source>
</evidence>
<sequence>MTVMTILSYSHHCYTNTKRLYIPVIIALIIQLSHTNLPLSYAIAIAMPQILRLRNRKECPKDRYVRFEPIGRGSFGQVYRGQDKATAMPVAIKIVDLENTDDKIEDMLLEVNMLNQLRCPYITRYYESFVSDTDLWIVMEYCGGGSCEDLLKKFGALGEEYIGIIVRDTLRGLQYIHNEKKIHRDVKAANILVTSRGEVKLGDFGVSSQLTPTITRKDTFIGTPFWMAPEVIIKGNGYNCKADIWSLGITAIELANGEPPYGDLNPCKAVIKIARNPSPKLGLRSKKDPKLQYSEELRQFVDACLIRDVKARPHTGALLQTRFIRHASRHSITLASLLAHDKNYGCHKDKNSKQTHTGMYVGEPTTYASAASSCETTPITSPEDVVMNEWDFDEQNKPGVDPGSHHQQKDAKTFRHLTRKMDQDSKMSAESVFEQIVARAFDRVKARARQNRSRGVTQELQDKFEACEKQIPGLAGAFVEEVWVIVNHLQRVHGA</sequence>
<dbReference type="InterPro" id="IPR011009">
    <property type="entry name" value="Kinase-like_dom_sf"/>
</dbReference>
<keyword evidence="7 10" id="KW-0067">ATP-binding</keyword>
<evidence type="ECO:0000256" key="1">
    <source>
        <dbReference type="ARBA" id="ARBA00008874"/>
    </source>
</evidence>
<evidence type="ECO:0000256" key="4">
    <source>
        <dbReference type="ARBA" id="ARBA00022679"/>
    </source>
</evidence>
<dbReference type="FunFam" id="1.10.510.10:FF:000499">
    <property type="entry name" value="Serine/threonine-protein kinase KIC1"/>
    <property type="match status" value="1"/>
</dbReference>
<keyword evidence="11" id="KW-0472">Membrane</keyword>
<dbReference type="InterPro" id="IPR017441">
    <property type="entry name" value="Protein_kinase_ATP_BS"/>
</dbReference>
<dbReference type="PROSITE" id="PS00107">
    <property type="entry name" value="PROTEIN_KINASE_ATP"/>
    <property type="match status" value="1"/>
</dbReference>
<keyword evidence="4" id="KW-0808">Transferase</keyword>
<dbReference type="Gene3D" id="1.10.510.10">
    <property type="entry name" value="Transferase(Phosphotransferase) domain 1"/>
    <property type="match status" value="1"/>
</dbReference>
<dbReference type="Pfam" id="PF00069">
    <property type="entry name" value="Pkinase"/>
    <property type="match status" value="1"/>
</dbReference>
<feature type="binding site" evidence="10">
    <location>
        <position position="93"/>
    </location>
    <ligand>
        <name>ATP</name>
        <dbReference type="ChEBI" id="CHEBI:30616"/>
    </ligand>
</feature>
<dbReference type="PANTHER" id="PTHR48012">
    <property type="entry name" value="STERILE20-LIKE KINASE, ISOFORM B-RELATED"/>
    <property type="match status" value="1"/>
</dbReference>
<dbReference type="PANTHER" id="PTHR48012:SF10">
    <property type="entry name" value="FI20177P1"/>
    <property type="match status" value="1"/>
</dbReference>
<proteinExistence type="inferred from homology"/>
<dbReference type="InterPro" id="IPR050629">
    <property type="entry name" value="STE20/SPS1-PAK"/>
</dbReference>